<feature type="region of interest" description="Disordered" evidence="1">
    <location>
        <begin position="107"/>
        <end position="182"/>
    </location>
</feature>
<dbReference type="AlphaFoldDB" id="A0A9P5X2C1"/>
<evidence type="ECO:0000256" key="1">
    <source>
        <dbReference type="SAM" id="MobiDB-lite"/>
    </source>
</evidence>
<evidence type="ECO:0000313" key="2">
    <source>
        <dbReference type="EMBL" id="KAF9442334.1"/>
    </source>
</evidence>
<dbReference type="SUPFAM" id="SSF57850">
    <property type="entry name" value="RING/U-box"/>
    <property type="match status" value="1"/>
</dbReference>
<feature type="compositionally biased region" description="Gly residues" evidence="1">
    <location>
        <begin position="131"/>
        <end position="145"/>
    </location>
</feature>
<comment type="caution">
    <text evidence="2">The sequence shown here is derived from an EMBL/GenBank/DDBJ whole genome shotgun (WGS) entry which is preliminary data.</text>
</comment>
<organism evidence="2 3">
    <name type="scientific">Macrolepiota fuliginosa MF-IS2</name>
    <dbReference type="NCBI Taxonomy" id="1400762"/>
    <lineage>
        <taxon>Eukaryota</taxon>
        <taxon>Fungi</taxon>
        <taxon>Dikarya</taxon>
        <taxon>Basidiomycota</taxon>
        <taxon>Agaricomycotina</taxon>
        <taxon>Agaricomycetes</taxon>
        <taxon>Agaricomycetidae</taxon>
        <taxon>Agaricales</taxon>
        <taxon>Agaricineae</taxon>
        <taxon>Agaricaceae</taxon>
        <taxon>Macrolepiota</taxon>
    </lineage>
</organism>
<reference evidence="2" key="1">
    <citation type="submission" date="2020-11" db="EMBL/GenBank/DDBJ databases">
        <authorList>
            <consortium name="DOE Joint Genome Institute"/>
            <person name="Ahrendt S."/>
            <person name="Riley R."/>
            <person name="Andreopoulos W."/>
            <person name="Labutti K."/>
            <person name="Pangilinan J."/>
            <person name="Ruiz-Duenas F.J."/>
            <person name="Barrasa J.M."/>
            <person name="Sanchez-Garcia M."/>
            <person name="Camarero S."/>
            <person name="Miyauchi S."/>
            <person name="Serrano A."/>
            <person name="Linde D."/>
            <person name="Babiker R."/>
            <person name="Drula E."/>
            <person name="Ayuso-Fernandez I."/>
            <person name="Pacheco R."/>
            <person name="Padilla G."/>
            <person name="Ferreira P."/>
            <person name="Barriuso J."/>
            <person name="Kellner H."/>
            <person name="Castanera R."/>
            <person name="Alfaro M."/>
            <person name="Ramirez L."/>
            <person name="Pisabarro A.G."/>
            <person name="Kuo A."/>
            <person name="Tritt A."/>
            <person name="Lipzen A."/>
            <person name="He G."/>
            <person name="Yan M."/>
            <person name="Ng V."/>
            <person name="Cullen D."/>
            <person name="Martin F."/>
            <person name="Rosso M.-N."/>
            <person name="Henrissat B."/>
            <person name="Hibbett D."/>
            <person name="Martinez A.T."/>
            <person name="Grigoriev I.V."/>
        </authorList>
    </citation>
    <scope>NUCLEOTIDE SEQUENCE</scope>
    <source>
        <strain evidence="2">MF-IS2</strain>
    </source>
</reference>
<proteinExistence type="predicted"/>
<name>A0A9P5X2C1_9AGAR</name>
<dbReference type="Gene3D" id="3.30.40.10">
    <property type="entry name" value="Zinc/RING finger domain, C3HC4 (zinc finger)"/>
    <property type="match status" value="1"/>
</dbReference>
<protein>
    <recommendedName>
        <fullName evidence="4">RING-type domain-containing protein</fullName>
    </recommendedName>
</protein>
<gene>
    <name evidence="2" type="ORF">P691DRAFT_765316</name>
</gene>
<accession>A0A9P5X2C1</accession>
<dbReference type="Proteomes" id="UP000807342">
    <property type="component" value="Unassembled WGS sequence"/>
</dbReference>
<feature type="compositionally biased region" description="Basic and acidic residues" evidence="1">
    <location>
        <begin position="110"/>
        <end position="122"/>
    </location>
</feature>
<evidence type="ECO:0000313" key="3">
    <source>
        <dbReference type="Proteomes" id="UP000807342"/>
    </source>
</evidence>
<sequence>MKIEVEIGREWQAGVNVFNATAFKNIKALARPVQSASGVPNAGKIKALEIPDCCIFRQALFIAACSHTFHYKRIRPILEAHHPTLSCPLCRTYTDLEDVKVDEGSWEIDVSEKDRDGRDGKHPTPVSSGAEGNGDNNGPGITSGGEGDDDRMDVDQNPAVRPEVVLEEPEPDEGEPHTGECS</sequence>
<dbReference type="OrthoDB" id="687730at2759"/>
<evidence type="ECO:0008006" key="4">
    <source>
        <dbReference type="Google" id="ProtNLM"/>
    </source>
</evidence>
<dbReference type="EMBL" id="MU151651">
    <property type="protein sequence ID" value="KAF9442334.1"/>
    <property type="molecule type" value="Genomic_DNA"/>
</dbReference>
<dbReference type="InterPro" id="IPR013083">
    <property type="entry name" value="Znf_RING/FYVE/PHD"/>
</dbReference>
<keyword evidence="3" id="KW-1185">Reference proteome</keyword>